<protein>
    <recommendedName>
        <fullName evidence="5">Thioredoxin domain-containing protein</fullName>
    </recommendedName>
</protein>
<dbReference type="Gene3D" id="3.40.30.10">
    <property type="entry name" value="Glutaredoxin"/>
    <property type="match status" value="1"/>
</dbReference>
<sequence length="325" mass="37513">MFWENPELDEVDTFSLEILLRKNPETELGFDYLGKREGSGYNFIEGVLFSISHKDSIVTYYPEKNISRMNQSSMYLTNSPIRLLKNGPWNYLGDTAIDGKTYSEFLWIEMDTTIMEKKVLLKNHLFINPSNELADFYSRRLYHDGKKNQFIDVYYSSYEFDELGEELVYEIPQGYVSKVWGQKDPEAAQVLSKGDLAHDFQLADENGGLVRLSDFRGKKVLLDFSMINCGWCKIALEQFNKPDYQFAENIVPLYVNPVDSKEKMDKYRSKVAIPFPVLINAEEIGKAYGVSGYPTFFLIDENGKVEDVVVGFIDEEILKWKKGVV</sequence>
<reference evidence="6 7" key="1">
    <citation type="journal article" date="2019" name="Int. J. Syst. Evol. Microbiol.">
        <title>The Global Catalogue of Microorganisms (GCM) 10K type strain sequencing project: providing services to taxonomists for standard genome sequencing and annotation.</title>
        <authorList>
            <consortium name="The Broad Institute Genomics Platform"/>
            <consortium name="The Broad Institute Genome Sequencing Center for Infectious Disease"/>
            <person name="Wu L."/>
            <person name="Ma J."/>
        </authorList>
    </citation>
    <scope>NUCLEOTIDE SEQUENCE [LARGE SCALE GENOMIC DNA]</scope>
    <source>
        <strain evidence="6 7">JCM 16112</strain>
    </source>
</reference>
<evidence type="ECO:0000313" key="6">
    <source>
        <dbReference type="EMBL" id="GAA0880048.1"/>
    </source>
</evidence>
<evidence type="ECO:0000256" key="2">
    <source>
        <dbReference type="ARBA" id="ARBA00022748"/>
    </source>
</evidence>
<organism evidence="6 7">
    <name type="scientific">Algoriphagus jejuensis</name>
    <dbReference type="NCBI Taxonomy" id="419934"/>
    <lineage>
        <taxon>Bacteria</taxon>
        <taxon>Pseudomonadati</taxon>
        <taxon>Bacteroidota</taxon>
        <taxon>Cytophagia</taxon>
        <taxon>Cytophagales</taxon>
        <taxon>Cyclobacteriaceae</taxon>
        <taxon>Algoriphagus</taxon>
    </lineage>
</organism>
<gene>
    <name evidence="6" type="ORF">GCM10009119_30180</name>
</gene>
<evidence type="ECO:0000256" key="3">
    <source>
        <dbReference type="ARBA" id="ARBA00023157"/>
    </source>
</evidence>
<dbReference type="InterPro" id="IPR000866">
    <property type="entry name" value="AhpC/TSA"/>
</dbReference>
<evidence type="ECO:0000256" key="1">
    <source>
        <dbReference type="ARBA" id="ARBA00004196"/>
    </source>
</evidence>
<accession>A0ABN1N2F8</accession>
<feature type="domain" description="Thioredoxin" evidence="5">
    <location>
        <begin position="191"/>
        <end position="325"/>
    </location>
</feature>
<evidence type="ECO:0000259" key="5">
    <source>
        <dbReference type="PROSITE" id="PS51352"/>
    </source>
</evidence>
<dbReference type="CDD" id="cd02966">
    <property type="entry name" value="TlpA_like_family"/>
    <property type="match status" value="1"/>
</dbReference>
<proteinExistence type="predicted"/>
<evidence type="ECO:0000313" key="7">
    <source>
        <dbReference type="Proteomes" id="UP001500469"/>
    </source>
</evidence>
<evidence type="ECO:0000256" key="4">
    <source>
        <dbReference type="ARBA" id="ARBA00023284"/>
    </source>
</evidence>
<dbReference type="EMBL" id="BAAAFI010000038">
    <property type="protein sequence ID" value="GAA0880048.1"/>
    <property type="molecule type" value="Genomic_DNA"/>
</dbReference>
<comment type="caution">
    <text evidence="6">The sequence shown here is derived from an EMBL/GenBank/DDBJ whole genome shotgun (WGS) entry which is preliminary data.</text>
</comment>
<dbReference type="Pfam" id="PF00578">
    <property type="entry name" value="AhpC-TSA"/>
    <property type="match status" value="1"/>
</dbReference>
<dbReference type="Proteomes" id="UP001500469">
    <property type="component" value="Unassembled WGS sequence"/>
</dbReference>
<comment type="subcellular location">
    <subcellularLocation>
        <location evidence="1">Cell envelope</location>
    </subcellularLocation>
</comment>
<dbReference type="InterPro" id="IPR013766">
    <property type="entry name" value="Thioredoxin_domain"/>
</dbReference>
<dbReference type="PANTHER" id="PTHR42852">
    <property type="entry name" value="THIOL:DISULFIDE INTERCHANGE PROTEIN DSBE"/>
    <property type="match status" value="1"/>
</dbReference>
<keyword evidence="4" id="KW-0676">Redox-active center</keyword>
<dbReference type="InterPro" id="IPR050553">
    <property type="entry name" value="Thioredoxin_ResA/DsbE_sf"/>
</dbReference>
<keyword evidence="3" id="KW-1015">Disulfide bond</keyword>
<dbReference type="SUPFAM" id="SSF52833">
    <property type="entry name" value="Thioredoxin-like"/>
    <property type="match status" value="1"/>
</dbReference>
<dbReference type="InterPro" id="IPR036249">
    <property type="entry name" value="Thioredoxin-like_sf"/>
</dbReference>
<name>A0ABN1N2F8_9BACT</name>
<keyword evidence="7" id="KW-1185">Reference proteome</keyword>
<dbReference type="PROSITE" id="PS51352">
    <property type="entry name" value="THIOREDOXIN_2"/>
    <property type="match status" value="1"/>
</dbReference>
<keyword evidence="2" id="KW-0201">Cytochrome c-type biogenesis</keyword>
<dbReference type="PANTHER" id="PTHR42852:SF6">
    <property type="entry name" value="THIOL:DISULFIDE INTERCHANGE PROTEIN DSBE"/>
    <property type="match status" value="1"/>
</dbReference>